<evidence type="ECO:0000313" key="2">
    <source>
        <dbReference type="Proteomes" id="UP000070174"/>
    </source>
</evidence>
<protein>
    <recommendedName>
        <fullName evidence="3">DUF1292 domain-containing protein</fullName>
    </recommendedName>
</protein>
<dbReference type="Pfam" id="PF06949">
    <property type="entry name" value="DUF1292"/>
    <property type="match status" value="1"/>
</dbReference>
<name>A0A133PM76_9FIRM</name>
<dbReference type="RefSeq" id="WP_005957699.1">
    <property type="nucleotide sequence ID" value="NZ_KQ957101.1"/>
</dbReference>
<dbReference type="AlphaFoldDB" id="A0A133PM76"/>
<dbReference type="EMBL" id="LRQE01000034">
    <property type="protein sequence ID" value="KXA29654.1"/>
    <property type="molecule type" value="Genomic_DNA"/>
</dbReference>
<proteinExistence type="predicted"/>
<comment type="caution">
    <text evidence="1">The sequence shown here is derived from an EMBL/GenBank/DDBJ whole genome shotgun (WGS) entry which is preliminary data.</text>
</comment>
<dbReference type="Proteomes" id="UP000070174">
    <property type="component" value="Unassembled WGS sequence"/>
</dbReference>
<accession>A0A133PM76</accession>
<sequence length="114" mass="13396">MNNEEKNLHQHDEDCGCDCGCGHDHEHEDGYQTITLTLEDDSEMVCIVLGIFECEDQEYIALLPEDEEDGEDVFIYKYKEINEEEVELDTIESEEEFEKVSKTFEEIFDDEDEE</sequence>
<dbReference type="InterPro" id="IPR009711">
    <property type="entry name" value="UPF0473"/>
</dbReference>
<organism evidence="1">
    <name type="scientific">Peptoniphilus harei</name>
    <dbReference type="NCBI Taxonomy" id="54005"/>
    <lineage>
        <taxon>Bacteria</taxon>
        <taxon>Bacillati</taxon>
        <taxon>Bacillota</taxon>
        <taxon>Tissierellia</taxon>
        <taxon>Tissierellales</taxon>
        <taxon>Peptoniphilaceae</taxon>
        <taxon>Peptoniphilus</taxon>
    </lineage>
</organism>
<evidence type="ECO:0000313" key="1">
    <source>
        <dbReference type="EMBL" id="KXA29654.1"/>
    </source>
</evidence>
<evidence type="ECO:0008006" key="3">
    <source>
        <dbReference type="Google" id="ProtNLM"/>
    </source>
</evidence>
<dbReference type="PATRIC" id="fig|54005.3.peg.1262"/>
<reference evidence="1 2" key="1">
    <citation type="submission" date="2016-01" db="EMBL/GenBank/DDBJ databases">
        <authorList>
            <person name="Oliw E.H."/>
        </authorList>
    </citation>
    <scope>NUCLEOTIDE SEQUENCE [LARGE SCALE GENOMIC DNA]</scope>
    <source>
        <strain evidence="1 2">CMW7756A</strain>
    </source>
</reference>
<gene>
    <name evidence="1" type="ORF">HMPREF3229_01279</name>
</gene>